<dbReference type="InterPro" id="IPR011335">
    <property type="entry name" value="Restrct_endonuc-II-like"/>
</dbReference>
<accession>A0A8C1CL91</accession>
<dbReference type="Proteomes" id="UP001108240">
    <property type="component" value="Unplaced"/>
</dbReference>
<dbReference type="GeneTree" id="ENSGT00990000204177"/>
<dbReference type="AlphaFoldDB" id="A0A8C1CL91"/>
<dbReference type="InterPro" id="IPR011604">
    <property type="entry name" value="PDDEXK-like_dom_sf"/>
</dbReference>
<dbReference type="InterPro" id="IPR051703">
    <property type="entry name" value="NF-kappa-B_Signaling_Reg"/>
</dbReference>
<evidence type="ECO:0000313" key="3">
    <source>
        <dbReference type="Proteomes" id="UP001108240"/>
    </source>
</evidence>
<dbReference type="InterPro" id="IPR019080">
    <property type="entry name" value="YqaJ_viral_recombinase"/>
</dbReference>
<dbReference type="GO" id="GO:0006281">
    <property type="term" value="P:DNA repair"/>
    <property type="evidence" value="ECO:0007669"/>
    <property type="project" value="UniProtKB-ARBA"/>
</dbReference>
<dbReference type="Ensembl" id="ENSCCRT00000053963.2">
    <property type="protein sequence ID" value="ENSCCRP00000049818.2"/>
    <property type="gene ID" value="ENSCCRG00000026590.2"/>
</dbReference>
<dbReference type="SUPFAM" id="SSF52980">
    <property type="entry name" value="Restriction endonuclease-like"/>
    <property type="match status" value="1"/>
</dbReference>
<dbReference type="CDD" id="cd22343">
    <property type="entry name" value="PDDEXK_lambda_exonuclease-like"/>
    <property type="match status" value="1"/>
</dbReference>
<dbReference type="PANTHER" id="PTHR46609:SF7">
    <property type="match status" value="1"/>
</dbReference>
<protein>
    <recommendedName>
        <fullName evidence="1">YqaJ viral recombinase domain-containing protein</fullName>
    </recommendedName>
</protein>
<reference evidence="2" key="2">
    <citation type="submission" date="2025-09" db="UniProtKB">
        <authorList>
            <consortium name="Ensembl"/>
        </authorList>
    </citation>
    <scope>IDENTIFICATION</scope>
</reference>
<name>A0A8C1CL91_CYPCA</name>
<evidence type="ECO:0000313" key="2">
    <source>
        <dbReference type="Ensembl" id="ENSCCRP00000049818.2"/>
    </source>
</evidence>
<feature type="domain" description="YqaJ viral recombinase" evidence="1">
    <location>
        <begin position="280"/>
        <end position="424"/>
    </location>
</feature>
<proteinExistence type="predicted"/>
<sequence>MCSTTPQSKLEKGFKFYVSSYLCNYEVSGKSRATNEISVKAHCYRSMRKAETPHHLRMALRDSEPVVLVNSSCSCVAGSGMCNHLVALLYQTAHYYESGMSVVPSVLSCTQTEQKWHKPRTMGVKPGPVDAMVVVKPKPGATSASGIRSSLYKAYSGELPDPSTLDPKAVYADFKPGSLPLICTMNLSPDKPLVESIFGKVQAGSILLYQHPPPTPDGFITHKDAPPFPKVPPEGYQLKPTDCKYVPTNQEQLHLHSLSVTLLQSHLIEEATRCQSAAPEWHSLRKERVTASNFREVSHVRGPNAAENLAERIIRGTRQTTHMKRGLDMEAGALKDYATLKNLNLRKCGLVIHPDAPWLGASPDGLVYDPLERPSFGLVEMKCPNALSYVDCRYLRVDHGTYKLKESHAYYWQVQGQLLMTGMEWCDFVVCAHDDMFVQRIYRDTSVLSSLKQRCDLFFFFTYLPKYLSMHK</sequence>
<dbReference type="Pfam" id="PF09588">
    <property type="entry name" value="YqaJ"/>
    <property type="match status" value="1"/>
</dbReference>
<evidence type="ECO:0000259" key="1">
    <source>
        <dbReference type="Pfam" id="PF09588"/>
    </source>
</evidence>
<keyword evidence="3" id="KW-1185">Reference proteome</keyword>
<reference evidence="2" key="1">
    <citation type="submission" date="2025-08" db="UniProtKB">
        <authorList>
            <consortium name="Ensembl"/>
        </authorList>
    </citation>
    <scope>IDENTIFICATION</scope>
</reference>
<dbReference type="Gene3D" id="3.90.320.10">
    <property type="match status" value="1"/>
</dbReference>
<dbReference type="OMA" id="WHGHAND"/>
<organism evidence="2 3">
    <name type="scientific">Cyprinus carpio carpio</name>
    <dbReference type="NCBI Taxonomy" id="630221"/>
    <lineage>
        <taxon>Eukaryota</taxon>
        <taxon>Metazoa</taxon>
        <taxon>Chordata</taxon>
        <taxon>Craniata</taxon>
        <taxon>Vertebrata</taxon>
        <taxon>Euteleostomi</taxon>
        <taxon>Actinopterygii</taxon>
        <taxon>Neopterygii</taxon>
        <taxon>Teleostei</taxon>
        <taxon>Ostariophysi</taxon>
        <taxon>Cypriniformes</taxon>
        <taxon>Cyprinidae</taxon>
        <taxon>Cyprininae</taxon>
        <taxon>Cyprinus</taxon>
    </lineage>
</organism>
<dbReference type="PANTHER" id="PTHR46609">
    <property type="entry name" value="EXONUCLEASE, PHAGE-TYPE/RECB, C-TERMINAL DOMAIN-CONTAINING PROTEIN"/>
    <property type="match status" value="1"/>
</dbReference>